<keyword evidence="2" id="KW-1185">Reference proteome</keyword>
<protein>
    <recommendedName>
        <fullName evidence="3">Ribbon-helix-helix protein, CopG family</fullName>
    </recommendedName>
</protein>
<gene>
    <name evidence="1" type="ORF">GTP81_21995</name>
</gene>
<dbReference type="EMBL" id="WWCV01000046">
    <property type="protein sequence ID" value="MYN19423.1"/>
    <property type="molecule type" value="Genomic_DNA"/>
</dbReference>
<dbReference type="Proteomes" id="UP000484875">
    <property type="component" value="Unassembled WGS sequence"/>
</dbReference>
<reference evidence="1 2" key="1">
    <citation type="submission" date="2019-12" db="EMBL/GenBank/DDBJ databases">
        <title>Novel species isolated from a subtropical stream in China.</title>
        <authorList>
            <person name="Lu H."/>
        </authorList>
    </citation>
    <scope>NUCLEOTIDE SEQUENCE [LARGE SCALE GENOMIC DNA]</scope>
    <source>
        <strain evidence="1 2">FT107W</strain>
    </source>
</reference>
<sequence>MKITIDLDEITLIRLDRAAKDCGGRDMLIRRALNHWFTRMEQKTREEQRGKPWPQDVLAFKGIPDLLPLESRREELPAPIDDPFA</sequence>
<dbReference type="RefSeq" id="WP_161091862.1">
    <property type="nucleotide sequence ID" value="NZ_WWCV01000046.1"/>
</dbReference>
<proteinExistence type="predicted"/>
<evidence type="ECO:0008006" key="3">
    <source>
        <dbReference type="Google" id="ProtNLM"/>
    </source>
</evidence>
<accession>A0A845HPM7</accession>
<dbReference type="AlphaFoldDB" id="A0A845HPM7"/>
<evidence type="ECO:0000313" key="1">
    <source>
        <dbReference type="EMBL" id="MYN19423.1"/>
    </source>
</evidence>
<name>A0A845HPM7_9BURK</name>
<comment type="caution">
    <text evidence="1">The sequence shown here is derived from an EMBL/GenBank/DDBJ whole genome shotgun (WGS) entry which is preliminary data.</text>
</comment>
<evidence type="ECO:0000313" key="2">
    <source>
        <dbReference type="Proteomes" id="UP000484875"/>
    </source>
</evidence>
<organism evidence="1 2">
    <name type="scientific">Duganella vulcania</name>
    <dbReference type="NCBI Taxonomy" id="2692166"/>
    <lineage>
        <taxon>Bacteria</taxon>
        <taxon>Pseudomonadati</taxon>
        <taxon>Pseudomonadota</taxon>
        <taxon>Betaproteobacteria</taxon>
        <taxon>Burkholderiales</taxon>
        <taxon>Oxalobacteraceae</taxon>
        <taxon>Telluria group</taxon>
        <taxon>Duganella</taxon>
    </lineage>
</organism>